<evidence type="ECO:0000313" key="25">
    <source>
        <dbReference type="Proteomes" id="UP001165740"/>
    </source>
</evidence>
<dbReference type="InterPro" id="IPR027268">
    <property type="entry name" value="Peptidase_M4/M1_CTD_sf"/>
</dbReference>
<dbReference type="GO" id="GO:0042277">
    <property type="term" value="F:peptide binding"/>
    <property type="evidence" value="ECO:0007669"/>
    <property type="project" value="TreeGrafter"/>
</dbReference>
<dbReference type="PANTHER" id="PTHR11533:SF299">
    <property type="entry name" value="AMINOPEPTIDASE"/>
    <property type="match status" value="1"/>
</dbReference>
<dbReference type="GO" id="GO:0005886">
    <property type="term" value="C:plasma membrane"/>
    <property type="evidence" value="ECO:0007669"/>
    <property type="project" value="UniProtKB-SubCell"/>
</dbReference>
<keyword evidence="12 20" id="KW-1133">Transmembrane helix</keyword>
<dbReference type="InterPro" id="IPR050344">
    <property type="entry name" value="Peptidase_M1_aminopeptidases"/>
</dbReference>
<keyword evidence="25" id="KW-1185">Reference proteome</keyword>
<evidence type="ECO:0000256" key="21">
    <source>
        <dbReference type="SAM" id="MobiDB-lite"/>
    </source>
</evidence>
<feature type="site" description="Transition state stabilizer" evidence="19">
    <location>
        <position position="506"/>
    </location>
</feature>
<dbReference type="InterPro" id="IPR001930">
    <property type="entry name" value="Peptidase_M1"/>
</dbReference>
<evidence type="ECO:0000256" key="4">
    <source>
        <dbReference type="ARBA" id="ARBA00022438"/>
    </source>
</evidence>
<dbReference type="Gene3D" id="2.60.40.1730">
    <property type="entry name" value="tricorn interacting facor f3 domain"/>
    <property type="match status" value="1"/>
</dbReference>
<dbReference type="Pfam" id="PF01433">
    <property type="entry name" value="Peptidase_M1"/>
    <property type="match status" value="1"/>
</dbReference>
<evidence type="ECO:0000256" key="20">
    <source>
        <dbReference type="RuleBase" id="RU364040"/>
    </source>
</evidence>
<feature type="binding site" evidence="18">
    <location>
        <position position="444"/>
    </location>
    <ligand>
        <name>Zn(2+)</name>
        <dbReference type="ChEBI" id="CHEBI:29105"/>
        <note>catalytic</note>
    </ligand>
</feature>
<dbReference type="GO" id="GO:0005615">
    <property type="term" value="C:extracellular space"/>
    <property type="evidence" value="ECO:0007669"/>
    <property type="project" value="TreeGrafter"/>
</dbReference>
<dbReference type="FunFam" id="2.60.40.1910:FF:000003">
    <property type="entry name" value="Aminopeptidase"/>
    <property type="match status" value="1"/>
</dbReference>
<evidence type="ECO:0000256" key="17">
    <source>
        <dbReference type="PIRSR" id="PIRSR634016-1"/>
    </source>
</evidence>
<evidence type="ECO:0000259" key="24">
    <source>
        <dbReference type="Pfam" id="PF17900"/>
    </source>
</evidence>
<feature type="active site" description="Proton acceptor" evidence="17">
    <location>
        <position position="422"/>
    </location>
</feature>
<keyword evidence="9 20" id="KW-0378">Hydrolase</keyword>
<dbReference type="GO" id="GO:0006508">
    <property type="term" value="P:proteolysis"/>
    <property type="evidence" value="ECO:0007669"/>
    <property type="project" value="UniProtKB-KW"/>
</dbReference>
<protein>
    <recommendedName>
        <fullName evidence="20">Aminopeptidase</fullName>
        <ecNumber evidence="20">3.4.11.-</ecNumber>
    </recommendedName>
</protein>
<feature type="binding site" evidence="18">
    <location>
        <position position="421"/>
    </location>
    <ligand>
        <name>Zn(2+)</name>
        <dbReference type="ChEBI" id="CHEBI:29105"/>
        <note>catalytic</note>
    </ligand>
</feature>
<evidence type="ECO:0000256" key="1">
    <source>
        <dbReference type="ARBA" id="ARBA00004236"/>
    </source>
</evidence>
<evidence type="ECO:0000256" key="7">
    <source>
        <dbReference type="ARBA" id="ARBA00022692"/>
    </source>
</evidence>
<evidence type="ECO:0000256" key="5">
    <source>
        <dbReference type="ARBA" id="ARBA00022475"/>
    </source>
</evidence>
<accession>A0A9W2YDS7</accession>
<feature type="domain" description="Aminopeptidase N-like N-terminal" evidence="24">
    <location>
        <begin position="121"/>
        <end position="314"/>
    </location>
</feature>
<dbReference type="OrthoDB" id="10031169at2759"/>
<dbReference type="InterPro" id="IPR034016">
    <property type="entry name" value="M1_APN-typ"/>
</dbReference>
<sequence length="997" mass="114718">MLELRKFYTRCYIDKWEAILNKKAVYEPTKGQRFRQVVCSKGWAICILLIMGAVMVAVAVIAAFARPASIQTSNSCKPSPSSEDSIGGSTVGPENETPQTYIATNGQVFPWKDLRLPRTIKPLSYHIFLHPNLSESYFAGWVQMNLHVLEDTNYIVFHSHELNLSSVTLHERQPGGGEELGRELRVVQELEYTRNNQYYVRVDSLLRAGLLLQLNVSFRGSLESLSRMSGFYKSTYTVKEETRYMASTQFEATFARSAFPCFDEPELKANFSMSIVRSPQHISLFNTRLIETKPYGDSLWLDVYEDSVKMSTYLVAYVICDFKNISKTTKDNVQVRLFAPEDKIYMGQYALNAAVTVLEYYNSFFGIHYPLSKLDLIAVPNFAAGAMENWGLITYRDTSILYDPAKSTESTKMWVTLVVAHELAHQWFGNLVTMKWWNDLWLNEGFATYVEYIGADQVDKDFQMMDSFMMPFSGAQHLDSLITSHPIEVEVQDPAEVDALFDKISYDKGACLIRMLQHFIGEDKFKTGLSNYLKSHAYDNAQTQDLWDAMDSVSTNPQGLKVSMVMDTWTKQMGYPVVTVTREQDYLVLKQDRFLMMDNFENKSLKSDKSPFNYTWYIPFTYKTSSNPNKSHLVWMKRGSATEKLPDSSAIWIKGNVDTYGYYRVNYDKDGWQAIIQQLKTNHSVFSITDKVGLFNDAFSLARTGLISYTVPLDMTKYLINESNYFVWEEVLTNMYFVCNQLKLEEELDLLQTFVLSLAQHLIDELGWADTGKHLTKKLRASMIYLSLTMNYQPVMNEAYRQFIQWTIDKDFHIHSDLRGAVYSTGLKNSTKEVWDQVMERYLTANIPSEKILLLSSLAASTNSRILQILLEYSLDDSKVKSQSTTDVLSSVAANDNGLLLTWRFVRERWDIIFERYGESSFLLSDIIKSVIQPFNSQFDYDEVVAFFKNRDLGSGKMALRQALEVVQSHIVWVKRNMQTVKDWLKANVKKSKNKIM</sequence>
<dbReference type="GO" id="GO:0070006">
    <property type="term" value="F:metalloaminopeptidase activity"/>
    <property type="evidence" value="ECO:0007669"/>
    <property type="project" value="TreeGrafter"/>
</dbReference>
<evidence type="ECO:0000256" key="10">
    <source>
        <dbReference type="ARBA" id="ARBA00022833"/>
    </source>
</evidence>
<evidence type="ECO:0000256" key="2">
    <source>
        <dbReference type="ARBA" id="ARBA00004606"/>
    </source>
</evidence>
<dbReference type="Gene3D" id="2.60.40.1910">
    <property type="match status" value="1"/>
</dbReference>
<dbReference type="AlphaFoldDB" id="A0A9W2YDS7"/>
<evidence type="ECO:0000256" key="13">
    <source>
        <dbReference type="ARBA" id="ARBA00023049"/>
    </source>
</evidence>
<feature type="compositionally biased region" description="Polar residues" evidence="21">
    <location>
        <begin position="71"/>
        <end position="88"/>
    </location>
</feature>
<reference evidence="26" key="1">
    <citation type="submission" date="2025-08" db="UniProtKB">
        <authorList>
            <consortium name="RefSeq"/>
        </authorList>
    </citation>
    <scope>IDENTIFICATION</scope>
</reference>
<dbReference type="PANTHER" id="PTHR11533">
    <property type="entry name" value="PROTEASE M1 ZINC METALLOPROTEASE"/>
    <property type="match status" value="1"/>
</dbReference>
<feature type="domain" description="Peptidase M1 membrane alanine aminopeptidase" evidence="22">
    <location>
        <begin position="349"/>
        <end position="569"/>
    </location>
</feature>
<dbReference type="FunFam" id="1.10.390.10:FF:000006">
    <property type="entry name" value="Puromycin-sensitive aminopeptidase"/>
    <property type="match status" value="1"/>
</dbReference>
<gene>
    <name evidence="26" type="primary">LOC106054973</name>
</gene>
<evidence type="ECO:0000256" key="14">
    <source>
        <dbReference type="ARBA" id="ARBA00023136"/>
    </source>
</evidence>
<comment type="cofactor">
    <cofactor evidence="18 20">
        <name>Zn(2+)</name>
        <dbReference type="ChEBI" id="CHEBI:29105"/>
    </cofactor>
    <text evidence="18 20">Binds 1 zinc ion per subunit.</text>
</comment>
<evidence type="ECO:0000256" key="11">
    <source>
        <dbReference type="ARBA" id="ARBA00022968"/>
    </source>
</evidence>
<dbReference type="EC" id="3.4.11.-" evidence="20"/>
<keyword evidence="10 18" id="KW-0862">Zinc</keyword>
<keyword evidence="11" id="KW-0735">Signal-anchor</keyword>
<keyword evidence="6 20" id="KW-0645">Protease</keyword>
<evidence type="ECO:0000259" key="23">
    <source>
        <dbReference type="Pfam" id="PF11838"/>
    </source>
</evidence>
<dbReference type="FunFam" id="2.60.40.1730:FF:000012">
    <property type="entry name" value="Aminopeptidase N"/>
    <property type="match status" value="1"/>
</dbReference>
<dbReference type="Proteomes" id="UP001165740">
    <property type="component" value="Chromosome 11"/>
</dbReference>
<keyword evidence="15" id="KW-1015">Disulfide bond</keyword>
<evidence type="ECO:0000256" key="16">
    <source>
        <dbReference type="ARBA" id="ARBA00023180"/>
    </source>
</evidence>
<evidence type="ECO:0000259" key="22">
    <source>
        <dbReference type="Pfam" id="PF01433"/>
    </source>
</evidence>
<feature type="binding site" evidence="18">
    <location>
        <position position="425"/>
    </location>
    <ligand>
        <name>Zn(2+)</name>
        <dbReference type="ChEBI" id="CHEBI:29105"/>
        <note>catalytic</note>
    </ligand>
</feature>
<evidence type="ECO:0000256" key="12">
    <source>
        <dbReference type="ARBA" id="ARBA00022989"/>
    </source>
</evidence>
<dbReference type="FunFam" id="1.25.50.20:FF:000001">
    <property type="entry name" value="Aminopeptidase"/>
    <property type="match status" value="1"/>
</dbReference>
<evidence type="ECO:0000256" key="8">
    <source>
        <dbReference type="ARBA" id="ARBA00022723"/>
    </source>
</evidence>
<keyword evidence="16" id="KW-0325">Glycoprotein</keyword>
<dbReference type="GeneID" id="106054973"/>
<dbReference type="GO" id="GO:0043171">
    <property type="term" value="P:peptide catabolic process"/>
    <property type="evidence" value="ECO:0007669"/>
    <property type="project" value="TreeGrafter"/>
</dbReference>
<keyword evidence="7 20" id="KW-0812">Transmembrane</keyword>
<feature type="domain" description="ERAP1-like C-terminal" evidence="23">
    <location>
        <begin position="652"/>
        <end position="968"/>
    </location>
</feature>
<dbReference type="RefSeq" id="XP_055860936.1">
    <property type="nucleotide sequence ID" value="XM_056004961.1"/>
</dbReference>
<keyword evidence="13 20" id="KW-0482">Metalloprotease</keyword>
<dbReference type="InterPro" id="IPR045357">
    <property type="entry name" value="Aminopeptidase_N-like_N"/>
</dbReference>
<dbReference type="CDD" id="cd09601">
    <property type="entry name" value="M1_APN-Q_like"/>
    <property type="match status" value="1"/>
</dbReference>
<evidence type="ECO:0000256" key="6">
    <source>
        <dbReference type="ARBA" id="ARBA00022670"/>
    </source>
</evidence>
<organism evidence="25 26">
    <name type="scientific">Biomphalaria glabrata</name>
    <name type="common">Bloodfluke planorb</name>
    <name type="synonym">Freshwater snail</name>
    <dbReference type="NCBI Taxonomy" id="6526"/>
    <lineage>
        <taxon>Eukaryota</taxon>
        <taxon>Metazoa</taxon>
        <taxon>Spiralia</taxon>
        <taxon>Lophotrochozoa</taxon>
        <taxon>Mollusca</taxon>
        <taxon>Gastropoda</taxon>
        <taxon>Heterobranchia</taxon>
        <taxon>Euthyneura</taxon>
        <taxon>Panpulmonata</taxon>
        <taxon>Hygrophila</taxon>
        <taxon>Lymnaeoidea</taxon>
        <taxon>Planorbidae</taxon>
        <taxon>Biomphalaria</taxon>
    </lineage>
</organism>
<dbReference type="PRINTS" id="PR00756">
    <property type="entry name" value="ALADIPTASE"/>
</dbReference>
<proteinExistence type="inferred from homology"/>
<feature type="region of interest" description="Disordered" evidence="21">
    <location>
        <begin position="71"/>
        <end position="97"/>
    </location>
</feature>
<evidence type="ECO:0000256" key="15">
    <source>
        <dbReference type="ARBA" id="ARBA00023157"/>
    </source>
</evidence>
<keyword evidence="5" id="KW-1003">Cell membrane</keyword>
<dbReference type="SUPFAM" id="SSF63737">
    <property type="entry name" value="Leukotriene A4 hydrolase N-terminal domain"/>
    <property type="match status" value="1"/>
</dbReference>
<dbReference type="OMA" id="GGWDEMT"/>
<dbReference type="InterPro" id="IPR042097">
    <property type="entry name" value="Aminopeptidase_N-like_N_sf"/>
</dbReference>
<dbReference type="InterPro" id="IPR014782">
    <property type="entry name" value="Peptidase_M1_dom"/>
</dbReference>
<evidence type="ECO:0000313" key="26">
    <source>
        <dbReference type="RefSeq" id="XP_055860936.1"/>
    </source>
</evidence>
<keyword evidence="8 18" id="KW-0479">Metal-binding</keyword>
<name>A0A9W2YDS7_BIOGL</name>
<evidence type="ECO:0000256" key="19">
    <source>
        <dbReference type="PIRSR" id="PIRSR634016-4"/>
    </source>
</evidence>
<dbReference type="Gene3D" id="1.10.390.10">
    <property type="entry name" value="Neutral Protease Domain 2"/>
    <property type="match status" value="1"/>
</dbReference>
<keyword evidence="14 20" id="KW-0472">Membrane</keyword>
<keyword evidence="4 20" id="KW-0031">Aminopeptidase</keyword>
<dbReference type="Pfam" id="PF11838">
    <property type="entry name" value="ERAP1_C"/>
    <property type="match status" value="1"/>
</dbReference>
<comment type="similarity">
    <text evidence="3 20">Belongs to the peptidase M1 family.</text>
</comment>
<dbReference type="InterPro" id="IPR024571">
    <property type="entry name" value="ERAP1-like_C_dom"/>
</dbReference>
<dbReference type="GO" id="GO:0008270">
    <property type="term" value="F:zinc ion binding"/>
    <property type="evidence" value="ECO:0007669"/>
    <property type="project" value="UniProtKB-UniRule"/>
</dbReference>
<dbReference type="Pfam" id="PF17900">
    <property type="entry name" value="Peptidase_M1_N"/>
    <property type="match status" value="1"/>
</dbReference>
<evidence type="ECO:0000256" key="9">
    <source>
        <dbReference type="ARBA" id="ARBA00022801"/>
    </source>
</evidence>
<comment type="subcellular location">
    <subcellularLocation>
        <location evidence="1">Cell membrane</location>
    </subcellularLocation>
    <subcellularLocation>
        <location evidence="2">Membrane</location>
        <topology evidence="2">Single-pass type II membrane protein</topology>
    </subcellularLocation>
</comment>
<dbReference type="GO" id="GO:0005737">
    <property type="term" value="C:cytoplasm"/>
    <property type="evidence" value="ECO:0007669"/>
    <property type="project" value="TreeGrafter"/>
</dbReference>
<feature type="transmembrane region" description="Helical" evidence="20">
    <location>
        <begin position="42"/>
        <end position="65"/>
    </location>
</feature>
<evidence type="ECO:0000256" key="18">
    <source>
        <dbReference type="PIRSR" id="PIRSR634016-3"/>
    </source>
</evidence>
<dbReference type="SUPFAM" id="SSF55486">
    <property type="entry name" value="Metalloproteases ('zincins'), catalytic domain"/>
    <property type="match status" value="1"/>
</dbReference>
<evidence type="ECO:0000256" key="3">
    <source>
        <dbReference type="ARBA" id="ARBA00010136"/>
    </source>
</evidence>
<dbReference type="Gene3D" id="1.25.50.20">
    <property type="match status" value="1"/>
</dbReference>